<feature type="compositionally biased region" description="Polar residues" evidence="9">
    <location>
        <begin position="22"/>
        <end position="34"/>
    </location>
</feature>
<evidence type="ECO:0000256" key="3">
    <source>
        <dbReference type="ARBA" id="ARBA00022679"/>
    </source>
</evidence>
<evidence type="ECO:0000256" key="4">
    <source>
        <dbReference type="ARBA" id="ARBA00022723"/>
    </source>
</evidence>
<dbReference type="SUPFAM" id="SSF57850">
    <property type="entry name" value="RING/U-box"/>
    <property type="match status" value="1"/>
</dbReference>
<proteinExistence type="predicted"/>
<keyword evidence="6" id="KW-0833">Ubl conjugation pathway</keyword>
<dbReference type="OrthoDB" id="8062037at2759"/>
<dbReference type="Gramene" id="CDO98403">
    <property type="protein sequence ID" value="CDO98403"/>
    <property type="gene ID" value="GSCOC_T00022483001"/>
</dbReference>
<protein>
    <recommendedName>
        <fullName evidence="2">RING-type E3 ubiquitin transferase</fullName>
        <ecNumber evidence="2">2.3.2.27</ecNumber>
    </recommendedName>
</protein>
<keyword evidence="4" id="KW-0479">Metal-binding</keyword>
<dbReference type="PANTHER" id="PTHR22937:SF122">
    <property type="entry name" value="RING-TYPE E3 UBIQUITIN TRANSFERASE"/>
    <property type="match status" value="1"/>
</dbReference>
<evidence type="ECO:0000256" key="6">
    <source>
        <dbReference type="ARBA" id="ARBA00022786"/>
    </source>
</evidence>
<feature type="region of interest" description="Disordered" evidence="9">
    <location>
        <begin position="139"/>
        <end position="163"/>
    </location>
</feature>
<dbReference type="Gene3D" id="3.30.40.10">
    <property type="entry name" value="Zinc/RING finger domain, C3HC4 (zinc finger)"/>
    <property type="match status" value="1"/>
</dbReference>
<feature type="region of interest" description="Disordered" evidence="9">
    <location>
        <begin position="1"/>
        <end position="47"/>
    </location>
</feature>
<dbReference type="InterPro" id="IPR013083">
    <property type="entry name" value="Znf_RING/FYVE/PHD"/>
</dbReference>
<dbReference type="PhylomeDB" id="A0A068TSS7"/>
<dbReference type="GO" id="GO:0061630">
    <property type="term" value="F:ubiquitin protein ligase activity"/>
    <property type="evidence" value="ECO:0007669"/>
    <property type="project" value="UniProtKB-EC"/>
</dbReference>
<evidence type="ECO:0000256" key="1">
    <source>
        <dbReference type="ARBA" id="ARBA00000900"/>
    </source>
</evidence>
<dbReference type="EC" id="2.3.2.27" evidence="2"/>
<dbReference type="Pfam" id="PF13639">
    <property type="entry name" value="zf-RING_2"/>
    <property type="match status" value="1"/>
</dbReference>
<keyword evidence="5 8" id="KW-0863">Zinc-finger</keyword>
<evidence type="ECO:0000256" key="9">
    <source>
        <dbReference type="SAM" id="MobiDB-lite"/>
    </source>
</evidence>
<keyword evidence="12" id="KW-1185">Reference proteome</keyword>
<dbReference type="EMBL" id="HG739086">
    <property type="protein sequence ID" value="CDO98403.1"/>
    <property type="molecule type" value="Genomic_DNA"/>
</dbReference>
<dbReference type="InterPro" id="IPR001841">
    <property type="entry name" value="Znf_RING"/>
</dbReference>
<dbReference type="InterPro" id="IPR045191">
    <property type="entry name" value="MBR1/2-like"/>
</dbReference>
<dbReference type="FunCoup" id="A0A068TSS7">
    <property type="interactions" value="683"/>
</dbReference>
<dbReference type="InParanoid" id="A0A068TSS7"/>
<dbReference type="SMART" id="SM00184">
    <property type="entry name" value="RING"/>
    <property type="match status" value="1"/>
</dbReference>
<evidence type="ECO:0000313" key="11">
    <source>
        <dbReference type="EMBL" id="CDO98403.1"/>
    </source>
</evidence>
<dbReference type="AlphaFoldDB" id="A0A068TSS7"/>
<dbReference type="Proteomes" id="UP000295252">
    <property type="component" value="Chromosome VI"/>
</dbReference>
<evidence type="ECO:0000256" key="5">
    <source>
        <dbReference type="ARBA" id="ARBA00022771"/>
    </source>
</evidence>
<name>A0A068TSS7_COFCA</name>
<feature type="compositionally biased region" description="Basic residues" evidence="9">
    <location>
        <begin position="105"/>
        <end position="117"/>
    </location>
</feature>
<dbReference type="GO" id="GO:0008270">
    <property type="term" value="F:zinc ion binding"/>
    <property type="evidence" value="ECO:0007669"/>
    <property type="project" value="UniProtKB-KW"/>
</dbReference>
<evidence type="ECO:0000256" key="2">
    <source>
        <dbReference type="ARBA" id="ARBA00012483"/>
    </source>
</evidence>
<evidence type="ECO:0000313" key="12">
    <source>
        <dbReference type="Proteomes" id="UP000295252"/>
    </source>
</evidence>
<evidence type="ECO:0000256" key="8">
    <source>
        <dbReference type="PROSITE-ProRule" id="PRU00175"/>
    </source>
</evidence>
<comment type="catalytic activity">
    <reaction evidence="1">
        <text>S-ubiquitinyl-[E2 ubiquitin-conjugating enzyme]-L-cysteine + [acceptor protein]-L-lysine = [E2 ubiquitin-conjugating enzyme]-L-cysteine + N(6)-ubiquitinyl-[acceptor protein]-L-lysine.</text>
        <dbReference type="EC" id="2.3.2.27"/>
    </reaction>
</comment>
<evidence type="ECO:0000256" key="7">
    <source>
        <dbReference type="ARBA" id="ARBA00022833"/>
    </source>
</evidence>
<organism evidence="11 12">
    <name type="scientific">Coffea canephora</name>
    <name type="common">Robusta coffee</name>
    <dbReference type="NCBI Taxonomy" id="49390"/>
    <lineage>
        <taxon>Eukaryota</taxon>
        <taxon>Viridiplantae</taxon>
        <taxon>Streptophyta</taxon>
        <taxon>Embryophyta</taxon>
        <taxon>Tracheophyta</taxon>
        <taxon>Spermatophyta</taxon>
        <taxon>Magnoliopsida</taxon>
        <taxon>eudicotyledons</taxon>
        <taxon>Gunneridae</taxon>
        <taxon>Pentapetalae</taxon>
        <taxon>asterids</taxon>
        <taxon>lamiids</taxon>
        <taxon>Gentianales</taxon>
        <taxon>Rubiaceae</taxon>
        <taxon>Ixoroideae</taxon>
        <taxon>Gardenieae complex</taxon>
        <taxon>Bertiereae - Coffeeae clade</taxon>
        <taxon>Coffeeae</taxon>
        <taxon>Coffea</taxon>
    </lineage>
</organism>
<dbReference type="STRING" id="49390.A0A068TSS7"/>
<feature type="region of interest" description="Disordered" evidence="9">
    <location>
        <begin position="101"/>
        <end position="125"/>
    </location>
</feature>
<keyword evidence="3" id="KW-0808">Transferase</keyword>
<feature type="domain" description="RING-type" evidence="10">
    <location>
        <begin position="351"/>
        <end position="392"/>
    </location>
</feature>
<keyword evidence="7" id="KW-0862">Zinc</keyword>
<dbReference type="PANTHER" id="PTHR22937">
    <property type="entry name" value="E3 UBIQUITIN-PROTEIN LIGASE RNF165"/>
    <property type="match status" value="1"/>
</dbReference>
<dbReference type="OMA" id="WDDTSKH"/>
<gene>
    <name evidence="11" type="ORF">GSCOC_T00022483001</name>
</gene>
<accession>A0A068TSS7</accession>
<evidence type="ECO:0000259" key="10">
    <source>
        <dbReference type="PROSITE" id="PS50089"/>
    </source>
</evidence>
<dbReference type="PROSITE" id="PS50089">
    <property type="entry name" value="ZF_RING_2"/>
    <property type="match status" value="1"/>
</dbReference>
<reference evidence="12" key="1">
    <citation type="journal article" date="2014" name="Science">
        <title>The coffee genome provides insight into the convergent evolution of caffeine biosynthesis.</title>
        <authorList>
            <person name="Denoeud F."/>
            <person name="Carretero-Paulet L."/>
            <person name="Dereeper A."/>
            <person name="Droc G."/>
            <person name="Guyot R."/>
            <person name="Pietrella M."/>
            <person name="Zheng C."/>
            <person name="Alberti A."/>
            <person name="Anthony F."/>
            <person name="Aprea G."/>
            <person name="Aury J.M."/>
            <person name="Bento P."/>
            <person name="Bernard M."/>
            <person name="Bocs S."/>
            <person name="Campa C."/>
            <person name="Cenci A."/>
            <person name="Combes M.C."/>
            <person name="Crouzillat D."/>
            <person name="Da Silva C."/>
            <person name="Daddiego L."/>
            <person name="De Bellis F."/>
            <person name="Dussert S."/>
            <person name="Garsmeur O."/>
            <person name="Gayraud T."/>
            <person name="Guignon V."/>
            <person name="Jahn K."/>
            <person name="Jamilloux V."/>
            <person name="Joet T."/>
            <person name="Labadie K."/>
            <person name="Lan T."/>
            <person name="Leclercq J."/>
            <person name="Lepelley M."/>
            <person name="Leroy T."/>
            <person name="Li L.T."/>
            <person name="Librado P."/>
            <person name="Lopez L."/>
            <person name="Munoz A."/>
            <person name="Noel B."/>
            <person name="Pallavicini A."/>
            <person name="Perrotta G."/>
            <person name="Poncet V."/>
            <person name="Pot D."/>
            <person name="Priyono X."/>
            <person name="Rigoreau M."/>
            <person name="Rouard M."/>
            <person name="Rozas J."/>
            <person name="Tranchant-Dubreuil C."/>
            <person name="VanBuren R."/>
            <person name="Zhang Q."/>
            <person name="Andrade A.C."/>
            <person name="Argout X."/>
            <person name="Bertrand B."/>
            <person name="de Kochko A."/>
            <person name="Graziosi G."/>
            <person name="Henry R.J."/>
            <person name="Jayarama X."/>
            <person name="Ming R."/>
            <person name="Nagai C."/>
            <person name="Rounsley S."/>
            <person name="Sankoff D."/>
            <person name="Giuliano G."/>
            <person name="Albert V.A."/>
            <person name="Wincker P."/>
            <person name="Lashermes P."/>
        </authorList>
    </citation>
    <scope>NUCLEOTIDE SEQUENCE [LARGE SCALE GENOMIC DNA]</scope>
    <source>
        <strain evidence="12">cv. DH200-94</strain>
    </source>
</reference>
<sequence>MPMVIPESSAIGDTGRYRRSRNLNFSQNQHQPISETDPIPSLVDSNRSKSTISSLLFPTNDHHTSASHKKKNFSSATFRGLGCTASSQVSVPAVIRTSADWDPKKVKKKKQKSKKNKDHSSSAAAAAAVVLGGTNINSTTSLTNTNTSNSNHNNNNNHNNNTNPLSLSLSSSCVAVPDVWCGPGTGLTTDAASVDCVVSRRPVTGRGKVDVEKTSHRERPSYSVRRMVTPEEIPFLDSDATFSIPRSRLDAFGSRRHRHARHGFPEGLAEIVMLQSNLLMGGRSEGADRFRDWRLDIDSMSYEELLELGDRIGYVSTGLREDDITHCLRRTRNPVTDNLRSSLIIEVEKKCSVCQEEYDADDEMGKLNCGHQFHIQCIKKWLSQKNACPICKTEAVSRG</sequence>